<dbReference type="Gene3D" id="2.30.30.30">
    <property type="match status" value="2"/>
</dbReference>
<dbReference type="InterPro" id="IPR005824">
    <property type="entry name" value="KOW"/>
</dbReference>
<keyword evidence="4" id="KW-1185">Reference proteome</keyword>
<dbReference type="SMART" id="SM00739">
    <property type="entry name" value="KOW"/>
    <property type="match status" value="2"/>
</dbReference>
<dbReference type="OrthoDB" id="3057097at2759"/>
<proteinExistence type="predicted"/>
<feature type="compositionally biased region" description="Polar residues" evidence="1">
    <location>
        <begin position="113"/>
        <end position="148"/>
    </location>
</feature>
<dbReference type="AlphaFoldDB" id="A0A165DA71"/>
<dbReference type="GO" id="GO:0006368">
    <property type="term" value="P:transcription elongation by RNA polymerase II"/>
    <property type="evidence" value="ECO:0007669"/>
    <property type="project" value="TreeGrafter"/>
</dbReference>
<dbReference type="RefSeq" id="XP_040762165.1">
    <property type="nucleotide sequence ID" value="XM_040912886.1"/>
</dbReference>
<dbReference type="GO" id="GO:0032044">
    <property type="term" value="C:DSIF complex"/>
    <property type="evidence" value="ECO:0007669"/>
    <property type="project" value="TreeGrafter"/>
</dbReference>
<dbReference type="GO" id="GO:0006412">
    <property type="term" value="P:translation"/>
    <property type="evidence" value="ECO:0007669"/>
    <property type="project" value="InterPro"/>
</dbReference>
<evidence type="ECO:0000256" key="1">
    <source>
        <dbReference type="SAM" id="MobiDB-lite"/>
    </source>
</evidence>
<dbReference type="GO" id="GO:0003735">
    <property type="term" value="F:structural constituent of ribosome"/>
    <property type="evidence" value="ECO:0007669"/>
    <property type="project" value="InterPro"/>
</dbReference>
<evidence type="ECO:0000313" key="3">
    <source>
        <dbReference type="EMBL" id="KZT04425.1"/>
    </source>
</evidence>
<feature type="compositionally biased region" description="Low complexity" evidence="1">
    <location>
        <begin position="645"/>
        <end position="664"/>
    </location>
</feature>
<evidence type="ECO:0000313" key="4">
    <source>
        <dbReference type="Proteomes" id="UP000076871"/>
    </source>
</evidence>
<name>A0A165DA71_9APHY</name>
<dbReference type="InParanoid" id="A0A165DA71"/>
<gene>
    <name evidence="3" type="ORF">LAESUDRAFT_761244</name>
</gene>
<dbReference type="InterPro" id="IPR039659">
    <property type="entry name" value="SPT5"/>
</dbReference>
<feature type="region of interest" description="Disordered" evidence="1">
    <location>
        <begin position="113"/>
        <end position="167"/>
    </location>
</feature>
<accession>A0A165DA71</accession>
<dbReference type="PROSITE" id="PS01108">
    <property type="entry name" value="RIBOSOMAL_L24"/>
    <property type="match status" value="1"/>
</dbReference>
<evidence type="ECO:0000259" key="2">
    <source>
        <dbReference type="SMART" id="SM00739"/>
    </source>
</evidence>
<dbReference type="GO" id="GO:0005840">
    <property type="term" value="C:ribosome"/>
    <property type="evidence" value="ECO:0007669"/>
    <property type="project" value="InterPro"/>
</dbReference>
<dbReference type="InterPro" id="IPR008991">
    <property type="entry name" value="Translation_prot_SH3-like_sf"/>
</dbReference>
<organism evidence="3 4">
    <name type="scientific">Laetiporus sulphureus 93-53</name>
    <dbReference type="NCBI Taxonomy" id="1314785"/>
    <lineage>
        <taxon>Eukaryota</taxon>
        <taxon>Fungi</taxon>
        <taxon>Dikarya</taxon>
        <taxon>Basidiomycota</taxon>
        <taxon>Agaricomycotina</taxon>
        <taxon>Agaricomycetes</taxon>
        <taxon>Polyporales</taxon>
        <taxon>Laetiporus</taxon>
    </lineage>
</organism>
<dbReference type="Proteomes" id="UP000076871">
    <property type="component" value="Unassembled WGS sequence"/>
</dbReference>
<dbReference type="STRING" id="1314785.A0A165DA71"/>
<dbReference type="InterPro" id="IPR005825">
    <property type="entry name" value="Ribosomal_uL24_CS"/>
</dbReference>
<dbReference type="InterPro" id="IPR014722">
    <property type="entry name" value="Rib_uL2_dom2"/>
</dbReference>
<feature type="domain" description="KOW" evidence="2">
    <location>
        <begin position="420"/>
        <end position="447"/>
    </location>
</feature>
<feature type="domain" description="KOW" evidence="2">
    <location>
        <begin position="369"/>
        <end position="396"/>
    </location>
</feature>
<dbReference type="GO" id="GO:0006357">
    <property type="term" value="P:regulation of transcription by RNA polymerase II"/>
    <property type="evidence" value="ECO:0007669"/>
    <property type="project" value="InterPro"/>
</dbReference>
<dbReference type="SUPFAM" id="SSF50104">
    <property type="entry name" value="Translation proteins SH3-like domain"/>
    <property type="match status" value="1"/>
</dbReference>
<dbReference type="PANTHER" id="PTHR11125">
    <property type="entry name" value="SUPPRESSOR OF TY 5"/>
    <property type="match status" value="1"/>
</dbReference>
<feature type="region of interest" description="Disordered" evidence="1">
    <location>
        <begin position="585"/>
        <end position="609"/>
    </location>
</feature>
<dbReference type="GeneID" id="63829914"/>
<dbReference type="GO" id="GO:0003729">
    <property type="term" value="F:mRNA binding"/>
    <property type="evidence" value="ECO:0007669"/>
    <property type="project" value="TreeGrafter"/>
</dbReference>
<feature type="region of interest" description="Disordered" evidence="1">
    <location>
        <begin position="645"/>
        <end position="678"/>
    </location>
</feature>
<dbReference type="PANTHER" id="PTHR11125:SF7">
    <property type="entry name" value="TRANSCRIPTION ELONGATION FACTOR SPT5"/>
    <property type="match status" value="1"/>
</dbReference>
<protein>
    <recommendedName>
        <fullName evidence="2">KOW domain-containing protein</fullName>
    </recommendedName>
</protein>
<sequence>MPDNRMLVSQYLDIEAVVDDDGKTEVMEEDDQPLSDFIEDGSVHSEDESSSVWARIPSDHEEGVLEKEIARYCSVRAPELTDPALWMVKTRPNCALRAFCLIFGALAPTAASITQSAGPSDPITQSAGPSDPITQSAGPSDPITQSAGPSDPEGSAALPRRSISPPANPIIQSISLCEKGTPVHRTDRIYIEARALANVVRACSLASHLLLSIQPVHVPLEQRIPLYIFASDTVVAPCFARIAYGLYKWDLAYVEDIQGAIVWAVPRISYSQKRKRSSRPAVQLFDRVKAVEVFGAESVKERKPVAGTLEFGFRNKRFRDRLVRLKYDARSLAPVVDAPREAEISSFMHCSWISPTALNGLIHRAYIASLAIGDCIRVIDGELSGTEGIIQSVTEDRAEVAFGQDDPQVATVLLRSLERFFHSGDSVRVVRGNYRGAKGFVLTSENDKDELRLLIHKKNHEIVVRPRDVIKHELELQFFTALEEPVASSSHSSLHDSSTSSRSLSEIHRKYIMKRVTIIRGGYKGWKGYLTNIWNDRYQVALDAPRGVVLWRPMEEVGLTSDKDEITPFTSIGEMWVPAEKAGEDLSESVAAAGGSTPPWSPDVEPLGPEWPETAEDYRQRAAWVASSDISDISMAVMLDRLAAEASGADASDANVGGPSTAPAEKPPPPDSKFSGSR</sequence>
<dbReference type="EMBL" id="KV427637">
    <property type="protein sequence ID" value="KZT04425.1"/>
    <property type="molecule type" value="Genomic_DNA"/>
</dbReference>
<dbReference type="GO" id="GO:0032784">
    <property type="term" value="P:regulation of DNA-templated transcription elongation"/>
    <property type="evidence" value="ECO:0007669"/>
    <property type="project" value="InterPro"/>
</dbReference>
<reference evidence="3 4" key="1">
    <citation type="journal article" date="2016" name="Mol. Biol. Evol.">
        <title>Comparative Genomics of Early-Diverging Mushroom-Forming Fungi Provides Insights into the Origins of Lignocellulose Decay Capabilities.</title>
        <authorList>
            <person name="Nagy L.G."/>
            <person name="Riley R."/>
            <person name="Tritt A."/>
            <person name="Adam C."/>
            <person name="Daum C."/>
            <person name="Floudas D."/>
            <person name="Sun H."/>
            <person name="Yadav J.S."/>
            <person name="Pangilinan J."/>
            <person name="Larsson K.H."/>
            <person name="Matsuura K."/>
            <person name="Barry K."/>
            <person name="Labutti K."/>
            <person name="Kuo R."/>
            <person name="Ohm R.A."/>
            <person name="Bhattacharya S.S."/>
            <person name="Shirouzu T."/>
            <person name="Yoshinaga Y."/>
            <person name="Martin F.M."/>
            <person name="Grigoriev I.V."/>
            <person name="Hibbett D.S."/>
        </authorList>
    </citation>
    <scope>NUCLEOTIDE SEQUENCE [LARGE SCALE GENOMIC DNA]</scope>
    <source>
        <strain evidence="3 4">93-53</strain>
    </source>
</reference>